<keyword evidence="4" id="KW-1185">Reference proteome</keyword>
<evidence type="ECO:0000313" key="3">
    <source>
        <dbReference type="EMBL" id="MBP0724198.1"/>
    </source>
</evidence>
<dbReference type="AlphaFoldDB" id="A0A940NSR1"/>
<keyword evidence="1" id="KW-1133">Transmembrane helix</keyword>
<reference evidence="3" key="1">
    <citation type="submission" date="2021-04" db="EMBL/GenBank/DDBJ databases">
        <title>Genome seq and assembly of Bacillus sp.</title>
        <authorList>
            <person name="Chhetri G."/>
        </authorList>
    </citation>
    <scope>NUCLEOTIDE SEQUENCE</scope>
    <source>
        <strain evidence="3">RG28</strain>
    </source>
</reference>
<feature type="signal peptide" evidence="2">
    <location>
        <begin position="1"/>
        <end position="24"/>
    </location>
</feature>
<accession>A0A940NSR1</accession>
<evidence type="ECO:0000256" key="1">
    <source>
        <dbReference type="SAM" id="Phobius"/>
    </source>
</evidence>
<sequence length="266" mass="30472">MKKLLFFVTVVLFLFTLYRTQAIANTYSTKNTANGNLLLDQILELTKNGDYVHASNLLDQFSSSYWKNNRSLKNHTPKDLETIDVTMVNAKQSLKNDGADQQQKIGDILGVRLLVDAETTTMQPMWKELKNSIMTPLDNMITSFKRGDVEEYQIQLNQFLNQFEIIYPALLVALPYEEINKVNSLISYLDDYRINTKAIPAFSDKLYSTKDEMLLIFSQNANTILTPTFWTLFTTGGIIIGTLCYVGVRRYIGEKKSSKKRKDKSD</sequence>
<evidence type="ECO:0000313" key="4">
    <source>
        <dbReference type="Proteomes" id="UP000682134"/>
    </source>
</evidence>
<protein>
    <recommendedName>
        <fullName evidence="5">Sporulation protein YpjB</fullName>
    </recommendedName>
</protein>
<dbReference type="RefSeq" id="WP_209402486.1">
    <property type="nucleotide sequence ID" value="NZ_JAGIYQ010000002.1"/>
</dbReference>
<keyword evidence="1" id="KW-0812">Transmembrane</keyword>
<keyword evidence="2" id="KW-0732">Signal</keyword>
<evidence type="ECO:0008006" key="5">
    <source>
        <dbReference type="Google" id="ProtNLM"/>
    </source>
</evidence>
<gene>
    <name evidence="3" type="ORF">J5Y03_03250</name>
</gene>
<feature type="transmembrane region" description="Helical" evidence="1">
    <location>
        <begin position="229"/>
        <end position="252"/>
    </location>
</feature>
<keyword evidence="1" id="KW-0472">Membrane</keyword>
<dbReference type="EMBL" id="JAGIYQ010000002">
    <property type="protein sequence ID" value="MBP0724198.1"/>
    <property type="molecule type" value="Genomic_DNA"/>
</dbReference>
<name>A0A940NSR1_9BACI</name>
<organism evidence="3 4">
    <name type="scientific">Gottfriedia endophytica</name>
    <dbReference type="NCBI Taxonomy" id="2820819"/>
    <lineage>
        <taxon>Bacteria</taxon>
        <taxon>Bacillati</taxon>
        <taxon>Bacillota</taxon>
        <taxon>Bacilli</taxon>
        <taxon>Bacillales</taxon>
        <taxon>Bacillaceae</taxon>
        <taxon>Gottfriedia</taxon>
    </lineage>
</organism>
<dbReference type="InterPro" id="IPR014231">
    <property type="entry name" value="Spore_YpjB"/>
</dbReference>
<dbReference type="Pfam" id="PF09577">
    <property type="entry name" value="Spore_YpjB"/>
    <property type="match status" value="1"/>
</dbReference>
<feature type="chain" id="PRO_5037920160" description="Sporulation protein YpjB" evidence="2">
    <location>
        <begin position="25"/>
        <end position="266"/>
    </location>
</feature>
<comment type="caution">
    <text evidence="3">The sequence shown here is derived from an EMBL/GenBank/DDBJ whole genome shotgun (WGS) entry which is preliminary data.</text>
</comment>
<evidence type="ECO:0000256" key="2">
    <source>
        <dbReference type="SAM" id="SignalP"/>
    </source>
</evidence>
<dbReference type="Proteomes" id="UP000682134">
    <property type="component" value="Unassembled WGS sequence"/>
</dbReference>
<proteinExistence type="predicted"/>